<keyword evidence="4" id="KW-0145">Chemotaxis</keyword>
<keyword evidence="1 4" id="KW-0378">Hydrolase</keyword>
<protein>
    <recommendedName>
        <fullName evidence="2">protein-glutamate methylesterase</fullName>
        <ecNumber evidence="2">3.1.1.61</ecNumber>
    </recommendedName>
</protein>
<dbReference type="InterPro" id="IPR035909">
    <property type="entry name" value="CheB_C"/>
</dbReference>
<gene>
    <name evidence="6" type="ORF">GCM10009092_35420</name>
</gene>
<dbReference type="Pfam" id="PF01339">
    <property type="entry name" value="CheB_methylest"/>
    <property type="match status" value="1"/>
</dbReference>
<feature type="active site" evidence="4">
    <location>
        <position position="135"/>
    </location>
</feature>
<dbReference type="PANTHER" id="PTHR42872">
    <property type="entry name" value="PROTEIN-GLUTAMATE METHYLESTERASE/PROTEIN-GLUTAMINE GLUTAMINASE"/>
    <property type="match status" value="1"/>
</dbReference>
<dbReference type="InterPro" id="IPR000673">
    <property type="entry name" value="Sig_transdc_resp-reg_Me-estase"/>
</dbReference>
<evidence type="ECO:0000259" key="5">
    <source>
        <dbReference type="PROSITE" id="PS50122"/>
    </source>
</evidence>
<feature type="active site" evidence="4">
    <location>
        <position position="42"/>
    </location>
</feature>
<dbReference type="Gene3D" id="3.40.50.180">
    <property type="entry name" value="Methylesterase CheB, C-terminal domain"/>
    <property type="match status" value="1"/>
</dbReference>
<evidence type="ECO:0000256" key="4">
    <source>
        <dbReference type="PROSITE-ProRule" id="PRU00050"/>
    </source>
</evidence>
<dbReference type="SUPFAM" id="SSF52738">
    <property type="entry name" value="Methylesterase CheB, C-terminal domain"/>
    <property type="match status" value="1"/>
</dbReference>
<name>A0ABN0XMK5_9ALTE</name>
<sequence>MSDTSGFKLLVVGSSLGGMTALVQLLGRLPEDFFLPVVAVQHLAPSTESQLAEILNRHIALQVKEAEEKESISASTVYLAPPNYHLLVETDLTFTLTLDELVNYARPAIDVLFETAAEACGPAVIGIVMTGANSDGAKGLSHIKQKGGWTMVQEPSTAQSKAMPDAAVKTAKPDLVLPIDAITDWLLALHTTQKRRTLV</sequence>
<evidence type="ECO:0000313" key="7">
    <source>
        <dbReference type="Proteomes" id="UP001501757"/>
    </source>
</evidence>
<accession>A0ABN0XMK5</accession>
<evidence type="ECO:0000256" key="1">
    <source>
        <dbReference type="ARBA" id="ARBA00022801"/>
    </source>
</evidence>
<organism evidence="6 7">
    <name type="scientific">Bowmanella denitrificans</name>
    <dbReference type="NCBI Taxonomy" id="366582"/>
    <lineage>
        <taxon>Bacteria</taxon>
        <taxon>Pseudomonadati</taxon>
        <taxon>Pseudomonadota</taxon>
        <taxon>Gammaproteobacteria</taxon>
        <taxon>Alteromonadales</taxon>
        <taxon>Alteromonadaceae</taxon>
        <taxon>Bowmanella</taxon>
    </lineage>
</organism>
<comment type="caution">
    <text evidence="6">The sequence shown here is derived from an EMBL/GenBank/DDBJ whole genome shotgun (WGS) entry which is preliminary data.</text>
</comment>
<evidence type="ECO:0000256" key="3">
    <source>
        <dbReference type="ARBA" id="ARBA00048267"/>
    </source>
</evidence>
<evidence type="ECO:0000313" key="6">
    <source>
        <dbReference type="EMBL" id="GAA0368067.1"/>
    </source>
</evidence>
<dbReference type="EMBL" id="BAAAEI010000023">
    <property type="protein sequence ID" value="GAA0368067.1"/>
    <property type="molecule type" value="Genomic_DNA"/>
</dbReference>
<feature type="domain" description="CheB-type methylesterase" evidence="5">
    <location>
        <begin position="3"/>
        <end position="188"/>
    </location>
</feature>
<dbReference type="Proteomes" id="UP001501757">
    <property type="component" value="Unassembled WGS sequence"/>
</dbReference>
<feature type="active site" evidence="4">
    <location>
        <position position="15"/>
    </location>
</feature>
<evidence type="ECO:0000256" key="2">
    <source>
        <dbReference type="ARBA" id="ARBA00039140"/>
    </source>
</evidence>
<proteinExistence type="predicted"/>
<dbReference type="EC" id="3.1.1.61" evidence="2"/>
<dbReference type="PROSITE" id="PS50122">
    <property type="entry name" value="CHEB"/>
    <property type="match status" value="1"/>
</dbReference>
<dbReference type="PANTHER" id="PTHR42872:SF3">
    <property type="entry name" value="PROTEIN-GLUTAMATE METHYLESTERASE_PROTEIN-GLUTAMINE GLUTAMINASE 1"/>
    <property type="match status" value="1"/>
</dbReference>
<dbReference type="CDD" id="cd16433">
    <property type="entry name" value="CheB"/>
    <property type="match status" value="1"/>
</dbReference>
<dbReference type="RefSeq" id="WP_343846738.1">
    <property type="nucleotide sequence ID" value="NZ_BAAAEI010000023.1"/>
</dbReference>
<keyword evidence="7" id="KW-1185">Reference proteome</keyword>
<comment type="catalytic activity">
    <reaction evidence="3">
        <text>[protein]-L-glutamate 5-O-methyl ester + H2O = L-glutamyl-[protein] + methanol + H(+)</text>
        <dbReference type="Rhea" id="RHEA:23236"/>
        <dbReference type="Rhea" id="RHEA-COMP:10208"/>
        <dbReference type="Rhea" id="RHEA-COMP:10311"/>
        <dbReference type="ChEBI" id="CHEBI:15377"/>
        <dbReference type="ChEBI" id="CHEBI:15378"/>
        <dbReference type="ChEBI" id="CHEBI:17790"/>
        <dbReference type="ChEBI" id="CHEBI:29973"/>
        <dbReference type="ChEBI" id="CHEBI:82795"/>
        <dbReference type="EC" id="3.1.1.61"/>
    </reaction>
</comment>
<reference evidence="6 7" key="1">
    <citation type="journal article" date="2019" name="Int. J. Syst. Evol. Microbiol.">
        <title>The Global Catalogue of Microorganisms (GCM) 10K type strain sequencing project: providing services to taxonomists for standard genome sequencing and annotation.</title>
        <authorList>
            <consortium name="The Broad Institute Genomics Platform"/>
            <consortium name="The Broad Institute Genome Sequencing Center for Infectious Disease"/>
            <person name="Wu L."/>
            <person name="Ma J."/>
        </authorList>
    </citation>
    <scope>NUCLEOTIDE SEQUENCE [LARGE SCALE GENOMIC DNA]</scope>
    <source>
        <strain evidence="6 7">JCM 13378</strain>
    </source>
</reference>